<dbReference type="GO" id="GO:0006355">
    <property type="term" value="P:regulation of DNA-templated transcription"/>
    <property type="evidence" value="ECO:0007669"/>
    <property type="project" value="InterPro"/>
</dbReference>
<proteinExistence type="predicted"/>
<feature type="domain" description="Response regulatory" evidence="8">
    <location>
        <begin position="26"/>
        <end position="140"/>
    </location>
</feature>
<dbReference type="SMART" id="SM00421">
    <property type="entry name" value="HTH_LUXR"/>
    <property type="match status" value="1"/>
</dbReference>
<keyword evidence="10" id="KW-1185">Reference proteome</keyword>
<keyword evidence="1 6" id="KW-0597">Phosphoprotein</keyword>
<reference evidence="9 10" key="1">
    <citation type="submission" date="2020-08" db="EMBL/GenBank/DDBJ databases">
        <title>Genome sequence of Rhizobiales bacterium strain IZ6.</title>
        <authorList>
            <person name="Nakai R."/>
            <person name="Naganuma T."/>
        </authorList>
    </citation>
    <scope>NUCLEOTIDE SEQUENCE [LARGE SCALE GENOMIC DNA]</scope>
    <source>
        <strain evidence="9 10">IZ6</strain>
    </source>
</reference>
<dbReference type="Pfam" id="PF00196">
    <property type="entry name" value="GerE"/>
    <property type="match status" value="1"/>
</dbReference>
<dbReference type="PROSITE" id="PS50043">
    <property type="entry name" value="HTH_LUXR_2"/>
    <property type="match status" value="1"/>
</dbReference>
<protein>
    <submittedName>
        <fullName evidence="9">DNA-binding response regulator</fullName>
    </submittedName>
</protein>
<dbReference type="Gene3D" id="3.40.50.2300">
    <property type="match status" value="1"/>
</dbReference>
<dbReference type="Proteomes" id="UP000515317">
    <property type="component" value="Chromosome"/>
</dbReference>
<sequence length="232" mass="25771">MTHNELLSRKPQQNSLRWKNDEREPLVIIVDDDEAVREGLSELLLSAGLNPVAFASTRELLDAGVLDRPGCLILDVRMPGTSGLDLQRHLTESDNPKPIIFLTGHGDIPMTVQAMKAGAVDFLTKPARDQTLLDAVISGIALDAERRAQSIIIKKHVDRLATLTHRERQIFAEVARGRLNKQIAFDLGISEVTVKLHRSNVMRKMEATSVGQLIRTWELLPAELREPPQASA</sequence>
<feature type="modified residue" description="4-aspartylphosphate" evidence="6">
    <location>
        <position position="75"/>
    </location>
</feature>
<evidence type="ECO:0000259" key="7">
    <source>
        <dbReference type="PROSITE" id="PS50043"/>
    </source>
</evidence>
<evidence type="ECO:0000313" key="10">
    <source>
        <dbReference type="Proteomes" id="UP000515317"/>
    </source>
</evidence>
<evidence type="ECO:0000256" key="4">
    <source>
        <dbReference type="ARBA" id="ARBA00023125"/>
    </source>
</evidence>
<evidence type="ECO:0000256" key="5">
    <source>
        <dbReference type="ARBA" id="ARBA00023163"/>
    </source>
</evidence>
<dbReference type="SUPFAM" id="SSF52172">
    <property type="entry name" value="CheY-like"/>
    <property type="match status" value="1"/>
</dbReference>
<dbReference type="InterPro" id="IPR036388">
    <property type="entry name" value="WH-like_DNA-bd_sf"/>
</dbReference>
<dbReference type="SMART" id="SM00448">
    <property type="entry name" value="REC"/>
    <property type="match status" value="1"/>
</dbReference>
<evidence type="ECO:0000256" key="1">
    <source>
        <dbReference type="ARBA" id="ARBA00022553"/>
    </source>
</evidence>
<dbReference type="EMBL" id="AP023361">
    <property type="protein sequence ID" value="BCJ90556.1"/>
    <property type="molecule type" value="Genomic_DNA"/>
</dbReference>
<dbReference type="InterPro" id="IPR011006">
    <property type="entry name" value="CheY-like_superfamily"/>
</dbReference>
<dbReference type="CDD" id="cd17537">
    <property type="entry name" value="REC_FixJ"/>
    <property type="match status" value="1"/>
</dbReference>
<dbReference type="PRINTS" id="PR00038">
    <property type="entry name" value="HTHLUXR"/>
</dbReference>
<organism evidence="9 10">
    <name type="scientific">Terrihabitans soli</name>
    <dbReference type="NCBI Taxonomy" id="708113"/>
    <lineage>
        <taxon>Bacteria</taxon>
        <taxon>Pseudomonadati</taxon>
        <taxon>Pseudomonadota</taxon>
        <taxon>Alphaproteobacteria</taxon>
        <taxon>Hyphomicrobiales</taxon>
        <taxon>Terrihabitans</taxon>
    </lineage>
</organism>
<dbReference type="GO" id="GO:0003677">
    <property type="term" value="F:DNA binding"/>
    <property type="evidence" value="ECO:0007669"/>
    <property type="project" value="UniProtKB-KW"/>
</dbReference>
<dbReference type="InterPro" id="IPR001789">
    <property type="entry name" value="Sig_transdc_resp-reg_receiver"/>
</dbReference>
<evidence type="ECO:0000259" key="8">
    <source>
        <dbReference type="PROSITE" id="PS50110"/>
    </source>
</evidence>
<dbReference type="Pfam" id="PF00072">
    <property type="entry name" value="Response_reg"/>
    <property type="match status" value="1"/>
</dbReference>
<dbReference type="RefSeq" id="WP_222877179.1">
    <property type="nucleotide sequence ID" value="NZ_AP023361.1"/>
</dbReference>
<dbReference type="PROSITE" id="PS50110">
    <property type="entry name" value="RESPONSE_REGULATORY"/>
    <property type="match status" value="1"/>
</dbReference>
<dbReference type="FunFam" id="3.40.50.2300:FF:000018">
    <property type="entry name" value="DNA-binding transcriptional regulator NtrC"/>
    <property type="match status" value="1"/>
</dbReference>
<gene>
    <name evidence="9" type="ORF">IZ6_12910</name>
</gene>
<dbReference type="PROSITE" id="PS00622">
    <property type="entry name" value="HTH_LUXR_1"/>
    <property type="match status" value="1"/>
</dbReference>
<dbReference type="PANTHER" id="PTHR44688:SF16">
    <property type="entry name" value="DNA-BINDING TRANSCRIPTIONAL ACTIVATOR DEVR_DOSR"/>
    <property type="match status" value="1"/>
</dbReference>
<dbReference type="PANTHER" id="PTHR44688">
    <property type="entry name" value="DNA-BINDING TRANSCRIPTIONAL ACTIVATOR DEVR_DOSR"/>
    <property type="match status" value="1"/>
</dbReference>
<name>A0A6S6QMG0_9HYPH</name>
<evidence type="ECO:0000256" key="2">
    <source>
        <dbReference type="ARBA" id="ARBA00023012"/>
    </source>
</evidence>
<feature type="domain" description="HTH luxR-type" evidence="7">
    <location>
        <begin position="156"/>
        <end position="221"/>
    </location>
</feature>
<keyword evidence="3" id="KW-0805">Transcription regulation</keyword>
<accession>A0A6S6QMG0</accession>
<evidence type="ECO:0000256" key="6">
    <source>
        <dbReference type="PROSITE-ProRule" id="PRU00169"/>
    </source>
</evidence>
<keyword evidence="5" id="KW-0804">Transcription</keyword>
<dbReference type="CDD" id="cd06170">
    <property type="entry name" value="LuxR_C_like"/>
    <property type="match status" value="1"/>
</dbReference>
<dbReference type="InterPro" id="IPR000792">
    <property type="entry name" value="Tscrpt_reg_LuxR_C"/>
</dbReference>
<dbReference type="KEGG" id="tso:IZ6_12910"/>
<evidence type="ECO:0000313" key="9">
    <source>
        <dbReference type="EMBL" id="BCJ90556.1"/>
    </source>
</evidence>
<keyword evidence="2" id="KW-0902">Two-component regulatory system</keyword>
<keyword evidence="4 9" id="KW-0238">DNA-binding</keyword>
<dbReference type="GO" id="GO:0000160">
    <property type="term" value="P:phosphorelay signal transduction system"/>
    <property type="evidence" value="ECO:0007669"/>
    <property type="project" value="UniProtKB-KW"/>
</dbReference>
<evidence type="ECO:0000256" key="3">
    <source>
        <dbReference type="ARBA" id="ARBA00023015"/>
    </source>
</evidence>
<dbReference type="AlphaFoldDB" id="A0A6S6QMG0"/>
<dbReference type="Gene3D" id="1.10.10.10">
    <property type="entry name" value="Winged helix-like DNA-binding domain superfamily/Winged helix DNA-binding domain"/>
    <property type="match status" value="1"/>
</dbReference>